<dbReference type="EMBL" id="QURL01000002">
    <property type="protein sequence ID" value="RFC65209.1"/>
    <property type="molecule type" value="Genomic_DNA"/>
</dbReference>
<dbReference type="CDD" id="cd00130">
    <property type="entry name" value="PAS"/>
    <property type="match status" value="1"/>
</dbReference>
<dbReference type="InterPro" id="IPR011102">
    <property type="entry name" value="Sig_transdc_His_kinase_HWE"/>
</dbReference>
<evidence type="ECO:0000259" key="9">
    <source>
        <dbReference type="SMART" id="SM00911"/>
    </source>
</evidence>
<dbReference type="Pfam" id="PF07536">
    <property type="entry name" value="HWE_HK"/>
    <property type="match status" value="1"/>
</dbReference>
<name>A0A371X7J3_9HYPH</name>
<reference evidence="10 11" key="1">
    <citation type="submission" date="2018-08" db="EMBL/GenBank/DDBJ databases">
        <title>Fulvimarina sp. 85, whole genome shotgun sequence.</title>
        <authorList>
            <person name="Tuo L."/>
        </authorList>
    </citation>
    <scope>NUCLEOTIDE SEQUENCE [LARGE SCALE GENOMIC DNA]</scope>
    <source>
        <strain evidence="10 11">85</strain>
    </source>
</reference>
<organism evidence="10 11">
    <name type="scientific">Fulvimarina endophytica</name>
    <dbReference type="NCBI Taxonomy" id="2293836"/>
    <lineage>
        <taxon>Bacteria</taxon>
        <taxon>Pseudomonadati</taxon>
        <taxon>Pseudomonadota</taxon>
        <taxon>Alphaproteobacteria</taxon>
        <taxon>Hyphomicrobiales</taxon>
        <taxon>Aurantimonadaceae</taxon>
        <taxon>Fulvimarina</taxon>
    </lineage>
</organism>
<keyword evidence="4" id="KW-0597">Phosphoprotein</keyword>
<evidence type="ECO:0000256" key="1">
    <source>
        <dbReference type="ARBA" id="ARBA00000085"/>
    </source>
</evidence>
<dbReference type="PANTHER" id="PTHR41523">
    <property type="entry name" value="TWO-COMPONENT SYSTEM SENSOR PROTEIN"/>
    <property type="match status" value="1"/>
</dbReference>
<protein>
    <recommendedName>
        <fullName evidence="3">Blue-light-activated histidine kinase</fullName>
        <ecNumber evidence="2">2.7.13.3</ecNumber>
    </recommendedName>
</protein>
<dbReference type="Gene3D" id="3.30.450.20">
    <property type="entry name" value="PAS domain"/>
    <property type="match status" value="2"/>
</dbReference>
<evidence type="ECO:0000256" key="8">
    <source>
        <dbReference type="ARBA" id="ARBA00022840"/>
    </source>
</evidence>
<evidence type="ECO:0000256" key="2">
    <source>
        <dbReference type="ARBA" id="ARBA00012438"/>
    </source>
</evidence>
<dbReference type="SUPFAM" id="SSF55785">
    <property type="entry name" value="PYP-like sensor domain (PAS domain)"/>
    <property type="match status" value="1"/>
</dbReference>
<dbReference type="Pfam" id="PF08448">
    <property type="entry name" value="PAS_4"/>
    <property type="match status" value="2"/>
</dbReference>
<accession>A0A371X7J3</accession>
<sequence>MTSFDFARQFEILPQPHAIFCRDLRFVAVNKAFEASAGMTAAALIGRKLFDMFPGEGMSRERLRASLDRVIETGERSSIAFLRYDIPDPNGVPGTFVTRFWSLTYSPMLDEAGNTEFIVATIVDVTQIAEDNARSAEEGLEPQEIEAIEARREQPAPLGIAASSEVRTFRRLFREAPGLFAVLEGADLRFSFVNEALSEFASDRFLFGRAFFDALPELKEQGVAELASQALAGRYAVIGETVRIQSERSAEGEPVADRFFDFTFSPLTDNEGKVVGLFFQGVDRTQSMRATTRHRILVDELNHRVKNTLSTVQAMARQSFRSAGDPEDARDAFEARIMALSQTHNILSASRWESASLATLIHQRLAGLPRARLSVRGPLVLLSPKPAIALALALHELASNASRHGAFAQAGGTLAVSWTCRACAGGQMLSLEWTETAPVPIEESLRPGYGIRIVRRIVEGELDGDLVMDLGTEGFSCRLDVLLSEVGYVETSVA</sequence>
<dbReference type="GO" id="GO:0005524">
    <property type="term" value="F:ATP binding"/>
    <property type="evidence" value="ECO:0007669"/>
    <property type="project" value="UniProtKB-KW"/>
</dbReference>
<dbReference type="PANTHER" id="PTHR41523:SF8">
    <property type="entry name" value="ETHYLENE RESPONSE SENSOR PROTEIN"/>
    <property type="match status" value="1"/>
</dbReference>
<evidence type="ECO:0000256" key="4">
    <source>
        <dbReference type="ARBA" id="ARBA00022553"/>
    </source>
</evidence>
<evidence type="ECO:0000313" key="10">
    <source>
        <dbReference type="EMBL" id="RFC65209.1"/>
    </source>
</evidence>
<evidence type="ECO:0000256" key="5">
    <source>
        <dbReference type="ARBA" id="ARBA00022679"/>
    </source>
</evidence>
<keyword evidence="6" id="KW-0547">Nucleotide-binding</keyword>
<evidence type="ECO:0000313" key="11">
    <source>
        <dbReference type="Proteomes" id="UP000264310"/>
    </source>
</evidence>
<gene>
    <name evidence="10" type="ORF">DYI37_05015</name>
</gene>
<dbReference type="Proteomes" id="UP000264310">
    <property type="component" value="Unassembled WGS sequence"/>
</dbReference>
<dbReference type="InterPro" id="IPR036890">
    <property type="entry name" value="HATPase_C_sf"/>
</dbReference>
<dbReference type="InterPro" id="IPR035965">
    <property type="entry name" value="PAS-like_dom_sf"/>
</dbReference>
<dbReference type="NCBIfam" id="TIGR00229">
    <property type="entry name" value="sensory_box"/>
    <property type="match status" value="1"/>
</dbReference>
<evidence type="ECO:0000256" key="3">
    <source>
        <dbReference type="ARBA" id="ARBA00021740"/>
    </source>
</evidence>
<dbReference type="InterPro" id="IPR000014">
    <property type="entry name" value="PAS"/>
</dbReference>
<evidence type="ECO:0000256" key="6">
    <source>
        <dbReference type="ARBA" id="ARBA00022741"/>
    </source>
</evidence>
<evidence type="ECO:0000256" key="7">
    <source>
        <dbReference type="ARBA" id="ARBA00022777"/>
    </source>
</evidence>
<dbReference type="SMART" id="SM00911">
    <property type="entry name" value="HWE_HK"/>
    <property type="match status" value="1"/>
</dbReference>
<dbReference type="RefSeq" id="WP_116682106.1">
    <property type="nucleotide sequence ID" value="NZ_QURL01000002.1"/>
</dbReference>
<dbReference type="Gene3D" id="3.30.565.10">
    <property type="entry name" value="Histidine kinase-like ATPase, C-terminal domain"/>
    <property type="match status" value="1"/>
</dbReference>
<dbReference type="OrthoDB" id="341208at2"/>
<dbReference type="GO" id="GO:0004673">
    <property type="term" value="F:protein histidine kinase activity"/>
    <property type="evidence" value="ECO:0007669"/>
    <property type="project" value="UniProtKB-EC"/>
</dbReference>
<dbReference type="AlphaFoldDB" id="A0A371X7J3"/>
<keyword evidence="11" id="KW-1185">Reference proteome</keyword>
<feature type="domain" description="Signal transduction histidine kinase HWE region" evidence="9">
    <location>
        <begin position="300"/>
        <end position="379"/>
    </location>
</feature>
<comment type="caution">
    <text evidence="10">The sequence shown here is derived from an EMBL/GenBank/DDBJ whole genome shotgun (WGS) entry which is preliminary data.</text>
</comment>
<proteinExistence type="predicted"/>
<dbReference type="InterPro" id="IPR013656">
    <property type="entry name" value="PAS_4"/>
</dbReference>
<keyword evidence="5" id="KW-0808">Transferase</keyword>
<dbReference type="EC" id="2.7.13.3" evidence="2"/>
<comment type="catalytic activity">
    <reaction evidence="1">
        <text>ATP + protein L-histidine = ADP + protein N-phospho-L-histidine.</text>
        <dbReference type="EC" id="2.7.13.3"/>
    </reaction>
</comment>
<keyword evidence="8" id="KW-0067">ATP-binding</keyword>
<keyword evidence="7" id="KW-0418">Kinase</keyword>